<gene>
    <name evidence="1" type="ORF">C8D78_3539</name>
</gene>
<dbReference type="EMBL" id="RBIR01000010">
    <property type="protein sequence ID" value="RKR13591.1"/>
    <property type="molecule type" value="Genomic_DNA"/>
</dbReference>
<dbReference type="InterPro" id="IPR007809">
    <property type="entry name" value="FlgN-like"/>
</dbReference>
<comment type="caution">
    <text evidence="1">The sequence shown here is derived from an EMBL/GenBank/DDBJ whole genome shotgun (WGS) entry which is preliminary data.</text>
</comment>
<protein>
    <submittedName>
        <fullName evidence="1">FlgN protein</fullName>
    </submittedName>
</protein>
<evidence type="ECO:0000313" key="2">
    <source>
        <dbReference type="Proteomes" id="UP000276055"/>
    </source>
</evidence>
<sequence>MSAGDLSAALWQERRQLELLLFRLETQRLHVQAGNVEWLNFMASEVETVLDRLRFEALARSVESAAVAAEWGLPAQTTLVELISAAPAGPWPEILRDHLEALRGLLARLGQASRANEEALRAVPPPGRSGPAGPAAVLDQLTAAGNVERSLAVLSRTSQPILAQYLGVEQD</sequence>
<dbReference type="RefSeq" id="WP_167467948.1">
    <property type="nucleotide sequence ID" value="NZ_RBIR01000010.1"/>
</dbReference>
<proteinExistence type="predicted"/>
<name>A0A495EA96_9MICC</name>
<reference evidence="1 2" key="1">
    <citation type="submission" date="2018-10" db="EMBL/GenBank/DDBJ databases">
        <title>Genomic Encyclopedia of Type Strains, Phase IV (KMG-IV): sequencing the most valuable type-strain genomes for metagenomic binning, comparative biology and taxonomic classification.</title>
        <authorList>
            <person name="Goeker M."/>
        </authorList>
    </citation>
    <scope>NUCLEOTIDE SEQUENCE [LARGE SCALE GENOMIC DNA]</scope>
    <source>
        <strain evidence="1 2">DSM 25586</strain>
    </source>
</reference>
<dbReference type="Pfam" id="PF05130">
    <property type="entry name" value="FlgN"/>
    <property type="match status" value="1"/>
</dbReference>
<dbReference type="Proteomes" id="UP000276055">
    <property type="component" value="Unassembled WGS sequence"/>
</dbReference>
<evidence type="ECO:0000313" key="1">
    <source>
        <dbReference type="EMBL" id="RKR13591.1"/>
    </source>
</evidence>
<organism evidence="1 2">
    <name type="scientific">Arthrobacter oryzae</name>
    <dbReference type="NCBI Taxonomy" id="409290"/>
    <lineage>
        <taxon>Bacteria</taxon>
        <taxon>Bacillati</taxon>
        <taxon>Actinomycetota</taxon>
        <taxon>Actinomycetes</taxon>
        <taxon>Micrococcales</taxon>
        <taxon>Micrococcaceae</taxon>
        <taxon>Arthrobacter</taxon>
    </lineage>
</organism>
<accession>A0A495EA96</accession>
<dbReference type="GO" id="GO:0044780">
    <property type="term" value="P:bacterial-type flagellum assembly"/>
    <property type="evidence" value="ECO:0007669"/>
    <property type="project" value="InterPro"/>
</dbReference>
<dbReference type="AlphaFoldDB" id="A0A495EA96"/>